<accession>A0A367JCB1</accession>
<dbReference type="Gene3D" id="3.40.50.150">
    <property type="entry name" value="Vaccinia Virus protein VP39"/>
    <property type="match status" value="1"/>
</dbReference>
<proteinExistence type="inferred from homology"/>
<gene>
    <name evidence="4" type="primary">NAS2</name>
    <name evidence="4" type="ORF">CU098_003481</name>
</gene>
<dbReference type="AlphaFoldDB" id="A0A367JCB1"/>
<comment type="caution">
    <text evidence="4">The sequence shown here is derived from an EMBL/GenBank/DDBJ whole genome shotgun (WGS) entry which is preliminary data.</text>
</comment>
<evidence type="ECO:0000256" key="3">
    <source>
        <dbReference type="ARBA" id="ARBA00022691"/>
    </source>
</evidence>
<reference evidence="4 5" key="1">
    <citation type="journal article" date="2018" name="G3 (Bethesda)">
        <title>Phylogenetic and Phylogenomic Definition of Rhizopus Species.</title>
        <authorList>
            <person name="Gryganskyi A.P."/>
            <person name="Golan J."/>
            <person name="Dolatabadi S."/>
            <person name="Mondo S."/>
            <person name="Robb S."/>
            <person name="Idnurm A."/>
            <person name="Muszewska A."/>
            <person name="Steczkiewicz K."/>
            <person name="Masonjones S."/>
            <person name="Liao H.L."/>
            <person name="Gajdeczka M.T."/>
            <person name="Anike F."/>
            <person name="Vuek A."/>
            <person name="Anishchenko I.M."/>
            <person name="Voigt K."/>
            <person name="de Hoog G.S."/>
            <person name="Smith M.E."/>
            <person name="Heitman J."/>
            <person name="Vilgalys R."/>
            <person name="Stajich J.E."/>
        </authorList>
    </citation>
    <scope>NUCLEOTIDE SEQUENCE [LARGE SCALE GENOMIC DNA]</scope>
    <source>
        <strain evidence="4 5">LSU 92-RS-03</strain>
    </source>
</reference>
<protein>
    <submittedName>
        <fullName evidence="4">Putative 26S proteasome regulatory subunit</fullName>
    </submittedName>
</protein>
<evidence type="ECO:0000313" key="5">
    <source>
        <dbReference type="Proteomes" id="UP000253551"/>
    </source>
</evidence>
<dbReference type="GO" id="GO:0030418">
    <property type="term" value="P:nicotianamine biosynthetic process"/>
    <property type="evidence" value="ECO:0007669"/>
    <property type="project" value="InterPro"/>
</dbReference>
<evidence type="ECO:0000313" key="4">
    <source>
        <dbReference type="EMBL" id="RCH87525.1"/>
    </source>
</evidence>
<evidence type="ECO:0000256" key="2">
    <source>
        <dbReference type="ARBA" id="ARBA00022679"/>
    </source>
</evidence>
<dbReference type="PANTHER" id="PTHR32266:SF12">
    <property type="entry name" value="NICOTIANAMINE SYNTHASE 3"/>
    <property type="match status" value="1"/>
</dbReference>
<dbReference type="InterPro" id="IPR004298">
    <property type="entry name" value="Nicotian_synth"/>
</dbReference>
<dbReference type="SUPFAM" id="SSF53335">
    <property type="entry name" value="S-adenosyl-L-methionine-dependent methyltransferases"/>
    <property type="match status" value="1"/>
</dbReference>
<dbReference type="GO" id="GO:0000502">
    <property type="term" value="C:proteasome complex"/>
    <property type="evidence" value="ECO:0007669"/>
    <property type="project" value="UniProtKB-KW"/>
</dbReference>
<dbReference type="GO" id="GO:0030410">
    <property type="term" value="F:nicotianamine synthase activity"/>
    <property type="evidence" value="ECO:0007669"/>
    <property type="project" value="InterPro"/>
</dbReference>
<sequence length="279" mass="31250">MVHHLNDPRVSIDGTVAATKAGNPLLTLVKEIVQLHHELSILGSLSPDEHVTALFTKLVQICTFSYTQDASAVLEHPSILTLLPSLRRLASRGEYELELAWAKQTTEPVERFLYYKNYKDLVQLEIHSLLGVGALLNRVVFIGSGPLPLSAILMYQNLKAETIHTVDRDSESIEVSNQLLGRLKIPLIQHQMEAVDYPYENVDTVILGALVDDKKELLKIMNQKMKRGSILMARSAHSLRTLLYPSLDPADVNRCGFETLLVSHPYNEIVNSILIARKL</sequence>
<name>A0A367JCB1_RHIST</name>
<dbReference type="PANTHER" id="PTHR32266">
    <property type="entry name" value="NICOTIANAMINE SYNTHASE 3"/>
    <property type="match status" value="1"/>
</dbReference>
<evidence type="ECO:0000256" key="1">
    <source>
        <dbReference type="ARBA" id="ARBA00007009"/>
    </source>
</evidence>
<dbReference type="STRING" id="4846.A0A367JCB1"/>
<comment type="similarity">
    <text evidence="1">Belongs to the nicotianamine synthase (NAS)-like family.</text>
</comment>
<keyword evidence="2" id="KW-0808">Transferase</keyword>
<keyword evidence="3" id="KW-0949">S-adenosyl-L-methionine</keyword>
<dbReference type="InterPro" id="IPR029063">
    <property type="entry name" value="SAM-dependent_MTases_sf"/>
</dbReference>
<dbReference type="OrthoDB" id="1858069at2759"/>
<dbReference type="EMBL" id="PJQM01003698">
    <property type="protein sequence ID" value="RCH87525.1"/>
    <property type="molecule type" value="Genomic_DNA"/>
</dbReference>
<dbReference type="Pfam" id="PF03059">
    <property type="entry name" value="NAS"/>
    <property type="match status" value="1"/>
</dbReference>
<dbReference type="Proteomes" id="UP000253551">
    <property type="component" value="Unassembled WGS sequence"/>
</dbReference>
<keyword evidence="4" id="KW-0647">Proteasome</keyword>
<organism evidence="4 5">
    <name type="scientific">Rhizopus stolonifer</name>
    <name type="common">Rhizopus nigricans</name>
    <dbReference type="NCBI Taxonomy" id="4846"/>
    <lineage>
        <taxon>Eukaryota</taxon>
        <taxon>Fungi</taxon>
        <taxon>Fungi incertae sedis</taxon>
        <taxon>Mucoromycota</taxon>
        <taxon>Mucoromycotina</taxon>
        <taxon>Mucoromycetes</taxon>
        <taxon>Mucorales</taxon>
        <taxon>Mucorineae</taxon>
        <taxon>Rhizopodaceae</taxon>
        <taxon>Rhizopus</taxon>
    </lineage>
</organism>
<keyword evidence="5" id="KW-1185">Reference proteome</keyword>
<dbReference type="PROSITE" id="PS51142">
    <property type="entry name" value="NAS"/>
    <property type="match status" value="1"/>
</dbReference>